<sequence>MAFIKDNPPPATIILISGDRDFAYLLSTVRWRKYNVVLISNSFMTHESLTAQASVVYDWQSDVLKARPPPKLPLLRSRREASSSVVFLTTPQESDTSSMSDAHAVGIPEEHITPAIQPLALSPRPVSIATMSTIRPTHAVLPPDVPLVESEATPIPTKAEFPAETTSASVPMTPTSDDWIVADLTSESAIDQSSPKTIDPVDEDGAQSPAFSSPEMIPSEGEGDIPSSPGYLLLIGEESSVGSSVQDLRDMDTSGAIKPVSRACECKICARSPVLLASQTPAQEIIGGHQVQPTPRESSTPLPIASLPTEEVPPPDLSPAHEIPLNILAPTFTPRISRLSWAEVARPTTRADPKHDFKDLVAVLGELSASGNPRPRFSTVFPLLKDRKPDAFETVGATQFRAYLQLAESAGIVSVEQHQDGDGWISLRHQWNTNSNSPSQRTSSQHAESRFRDLIRVLNDLRLAEDPEPRFSTVGPRLLRKNPSIYENAGVTKFRGYVEAAVEAGIVTTRGVKNGDGWLKLCPAYRNPPVHSSTSASTVSTPPARPVNTTFPFAPLIDFLRSKQLTGAQQIPFSDILAHLISTLGYPSLLSLYNSVPGVTSFSQYLDAAITSGVISLVSGTTASRDALIHLRDAKATVGMGPQLPVPINPTISQHSPFEPLISSLTGLWHEGRQEPMLSEIHPLILAQDIMAYGRVGAVTIKDYVMKAAAANLVIYDPLVMPGVSFMASTVRLREPPLQSPNNPSLLAQSNVSTIPLPSLPPPQEITVSPPSVNVTPDSFRDLVAVLAKLRTSTGETESRFSSVVPLLLKKRPNAYASVGVTKFKDYVILAMENGVVRIRGMKQGDGWVSLSDPKPGGLKSASVVSPQSSKSSEEGMVTARSSFASLKGGGVDPKFVDLVEALGEMWKNGDKKPLFSLVAPQLLRDERKKARTLTACGVDKFKAYAELAKEAGIVKIYYERLGEERISLDPTVRMKAGYI</sequence>
<dbReference type="EMBL" id="MU117965">
    <property type="protein sequence ID" value="KAF9653054.1"/>
    <property type="molecule type" value="Genomic_DNA"/>
</dbReference>
<gene>
    <name evidence="1" type="ORF">BDM02DRAFT_3108173</name>
</gene>
<name>A0ACB6ZU25_THEGA</name>
<comment type="caution">
    <text evidence="1">The sequence shown here is derived from an EMBL/GenBank/DDBJ whole genome shotgun (WGS) entry which is preliminary data.</text>
</comment>
<proteinExistence type="predicted"/>
<evidence type="ECO:0000313" key="1">
    <source>
        <dbReference type="EMBL" id="KAF9653054.1"/>
    </source>
</evidence>
<reference evidence="1" key="2">
    <citation type="journal article" date="2020" name="Nat. Commun.">
        <title>Large-scale genome sequencing of mycorrhizal fungi provides insights into the early evolution of symbiotic traits.</title>
        <authorList>
            <person name="Miyauchi S."/>
            <person name="Kiss E."/>
            <person name="Kuo A."/>
            <person name="Drula E."/>
            <person name="Kohler A."/>
            <person name="Sanchez-Garcia M."/>
            <person name="Morin E."/>
            <person name="Andreopoulos B."/>
            <person name="Barry K.W."/>
            <person name="Bonito G."/>
            <person name="Buee M."/>
            <person name="Carver A."/>
            <person name="Chen C."/>
            <person name="Cichocki N."/>
            <person name="Clum A."/>
            <person name="Culley D."/>
            <person name="Crous P.W."/>
            <person name="Fauchery L."/>
            <person name="Girlanda M."/>
            <person name="Hayes R.D."/>
            <person name="Keri Z."/>
            <person name="LaButti K."/>
            <person name="Lipzen A."/>
            <person name="Lombard V."/>
            <person name="Magnuson J."/>
            <person name="Maillard F."/>
            <person name="Murat C."/>
            <person name="Nolan M."/>
            <person name="Ohm R.A."/>
            <person name="Pangilinan J."/>
            <person name="Pereira M.F."/>
            <person name="Perotto S."/>
            <person name="Peter M."/>
            <person name="Pfister S."/>
            <person name="Riley R."/>
            <person name="Sitrit Y."/>
            <person name="Stielow J.B."/>
            <person name="Szollosi G."/>
            <person name="Zifcakova L."/>
            <person name="Stursova M."/>
            <person name="Spatafora J.W."/>
            <person name="Tedersoo L."/>
            <person name="Vaario L.M."/>
            <person name="Yamada A."/>
            <person name="Yan M."/>
            <person name="Wang P."/>
            <person name="Xu J."/>
            <person name="Bruns T."/>
            <person name="Baldrian P."/>
            <person name="Vilgalys R."/>
            <person name="Dunand C."/>
            <person name="Henrissat B."/>
            <person name="Grigoriev I.V."/>
            <person name="Hibbett D."/>
            <person name="Nagy L.G."/>
            <person name="Martin F.M."/>
        </authorList>
    </citation>
    <scope>NUCLEOTIDE SEQUENCE</scope>
    <source>
        <strain evidence="1">P2</strain>
    </source>
</reference>
<organism evidence="1 2">
    <name type="scientific">Thelephora ganbajun</name>
    <name type="common">Ganba fungus</name>
    <dbReference type="NCBI Taxonomy" id="370292"/>
    <lineage>
        <taxon>Eukaryota</taxon>
        <taxon>Fungi</taxon>
        <taxon>Dikarya</taxon>
        <taxon>Basidiomycota</taxon>
        <taxon>Agaricomycotina</taxon>
        <taxon>Agaricomycetes</taxon>
        <taxon>Thelephorales</taxon>
        <taxon>Thelephoraceae</taxon>
        <taxon>Thelephora</taxon>
    </lineage>
</organism>
<evidence type="ECO:0000313" key="2">
    <source>
        <dbReference type="Proteomes" id="UP000886501"/>
    </source>
</evidence>
<protein>
    <submittedName>
        <fullName evidence="1">Uncharacterized protein</fullName>
    </submittedName>
</protein>
<accession>A0ACB6ZU25</accession>
<keyword evidence="2" id="KW-1185">Reference proteome</keyword>
<dbReference type="Proteomes" id="UP000886501">
    <property type="component" value="Unassembled WGS sequence"/>
</dbReference>
<reference evidence="1" key="1">
    <citation type="submission" date="2019-10" db="EMBL/GenBank/DDBJ databases">
        <authorList>
            <consortium name="DOE Joint Genome Institute"/>
            <person name="Kuo A."/>
            <person name="Miyauchi S."/>
            <person name="Kiss E."/>
            <person name="Drula E."/>
            <person name="Kohler A."/>
            <person name="Sanchez-Garcia M."/>
            <person name="Andreopoulos B."/>
            <person name="Barry K.W."/>
            <person name="Bonito G."/>
            <person name="Buee M."/>
            <person name="Carver A."/>
            <person name="Chen C."/>
            <person name="Cichocki N."/>
            <person name="Clum A."/>
            <person name="Culley D."/>
            <person name="Crous P.W."/>
            <person name="Fauchery L."/>
            <person name="Girlanda M."/>
            <person name="Hayes R."/>
            <person name="Keri Z."/>
            <person name="Labutti K."/>
            <person name="Lipzen A."/>
            <person name="Lombard V."/>
            <person name="Magnuson J."/>
            <person name="Maillard F."/>
            <person name="Morin E."/>
            <person name="Murat C."/>
            <person name="Nolan M."/>
            <person name="Ohm R."/>
            <person name="Pangilinan J."/>
            <person name="Pereira M."/>
            <person name="Perotto S."/>
            <person name="Peter M."/>
            <person name="Riley R."/>
            <person name="Sitrit Y."/>
            <person name="Stielow B."/>
            <person name="Szollosi G."/>
            <person name="Zifcakova L."/>
            <person name="Stursova M."/>
            <person name="Spatafora J.W."/>
            <person name="Tedersoo L."/>
            <person name="Vaario L.-M."/>
            <person name="Yamada A."/>
            <person name="Yan M."/>
            <person name="Wang P."/>
            <person name="Xu J."/>
            <person name="Bruns T."/>
            <person name="Baldrian P."/>
            <person name="Vilgalys R."/>
            <person name="Henrissat B."/>
            <person name="Grigoriev I.V."/>
            <person name="Hibbett D."/>
            <person name="Nagy L.G."/>
            <person name="Martin F.M."/>
        </authorList>
    </citation>
    <scope>NUCLEOTIDE SEQUENCE</scope>
    <source>
        <strain evidence="1">P2</strain>
    </source>
</reference>